<feature type="region of interest" description="Disordered" evidence="2">
    <location>
        <begin position="271"/>
        <end position="342"/>
    </location>
</feature>
<comment type="caution">
    <text evidence="3">The sequence shown here is derived from an EMBL/GenBank/DDBJ whole genome shotgun (WGS) entry which is preliminary data.</text>
</comment>
<evidence type="ECO:0000313" key="4">
    <source>
        <dbReference type="Proteomes" id="UP001442494"/>
    </source>
</evidence>
<feature type="region of interest" description="Disordered" evidence="2">
    <location>
        <begin position="443"/>
        <end position="477"/>
    </location>
</feature>
<feature type="compositionally biased region" description="Basic and acidic residues" evidence="2">
    <location>
        <begin position="785"/>
        <end position="798"/>
    </location>
</feature>
<protein>
    <submittedName>
        <fullName evidence="3">Uncharacterized protein</fullName>
    </submittedName>
</protein>
<keyword evidence="4" id="KW-1185">Reference proteome</keyword>
<dbReference type="Gene3D" id="3.30.420.40">
    <property type="match status" value="2"/>
</dbReference>
<gene>
    <name evidence="3" type="ORF">NDI37_11195</name>
</gene>
<dbReference type="Proteomes" id="UP001442494">
    <property type="component" value="Unassembled WGS sequence"/>
</dbReference>
<feature type="compositionally biased region" description="Basic and acidic residues" evidence="2">
    <location>
        <begin position="446"/>
        <end position="462"/>
    </location>
</feature>
<evidence type="ECO:0000313" key="3">
    <source>
        <dbReference type="EMBL" id="MEP0865033.1"/>
    </source>
</evidence>
<reference evidence="3 4" key="1">
    <citation type="submission" date="2022-04" db="EMBL/GenBank/DDBJ databases">
        <title>Positive selection, recombination, and allopatry shape intraspecific diversity of widespread and dominant cyanobacteria.</title>
        <authorList>
            <person name="Wei J."/>
            <person name="Shu W."/>
            <person name="Hu C."/>
        </authorList>
    </citation>
    <scope>NUCLEOTIDE SEQUENCE [LARGE SCALE GENOMIC DNA]</scope>
    <source>
        <strain evidence="3 4">GB2-A5</strain>
    </source>
</reference>
<feature type="compositionally biased region" description="Polar residues" evidence="2">
    <location>
        <begin position="271"/>
        <end position="281"/>
    </location>
</feature>
<proteinExistence type="predicted"/>
<feature type="region of interest" description="Disordered" evidence="2">
    <location>
        <begin position="171"/>
        <end position="193"/>
    </location>
</feature>
<feature type="region of interest" description="Disordered" evidence="2">
    <location>
        <begin position="1003"/>
        <end position="1039"/>
    </location>
</feature>
<feature type="compositionally biased region" description="Polar residues" evidence="2">
    <location>
        <begin position="322"/>
        <end position="338"/>
    </location>
</feature>
<feature type="coiled-coil region" evidence="1">
    <location>
        <begin position="89"/>
        <end position="116"/>
    </location>
</feature>
<accession>A0ABV0JNQ6</accession>
<dbReference type="SUPFAM" id="SSF53067">
    <property type="entry name" value="Actin-like ATPase domain"/>
    <property type="match status" value="1"/>
</dbReference>
<dbReference type="PANTHER" id="PTHR42749">
    <property type="entry name" value="CELL SHAPE-DETERMINING PROTEIN MREB"/>
    <property type="match status" value="1"/>
</dbReference>
<sequence>MTHETDSISTIIADIDSILQKASSRRPWLRSVDVQEQRRLLEQVRNYLAAQQQSNAVVEEQYLQRSQETGRQIVQAVEKEMHSLRSGLIGPLQAEMERLRQQRESLISEIRQMESSRLHYRTLTQQQASQQQMISEFLQALSGRLQETLTQQMAQSLTNLEAQFMNLAYTSQQTPPSASGPAYDRSQINNPAPLHPRERLEQLQMLQARSDQLLITLDSTICSVFETLQRNIHSYQESLFQGLEKIHNLGQQSEVRFTELVNHLSEQLQQEASTIMQSSSRRISELESPPEATTRPQNPGNLEPRQRGTQAPWREANIAPFSPSQNYRSFSPNADNPPTQLPYPGIELPARSVELVEEPSPEANPTISTWVVQGQERSPSAAANSDEGLNPEMDISALNLDSLDDDDMTTLLQLNAVIPVPPETREDELDDFFNSLFGAEPVSDAGVEKSQHTAQEEGERGRLGATEKSPESITEPTTQSLEDALFAGLIDSSDEPTFVQPQTRPWENALFPEDWEATVFQIDTEAIAPIAADEQEQPSKIASRLGEEIFAAETNLAANSDVEPGDLVISSLADLFPEALTDESLSSAVETTVQETTQIQVEPTIPQQAIDTETPSLSLELEDTYIPASPDEDLLAIDASASQAEEFWLDQETLQLLSEDLFSFETPTSRREQQTEILETAQQIGENLYRLEAPDSDFLQQKEIFGTELTGELMAQQPFTQEELALDEIHRSENQEIHLFEETVADTALDEVLMEDWDDLNLDSFPEDVSAGVPNEQAQSQSEALHQEDSPKQPEKTEPSVSEWDASLYTWEPLYPPPDTVIGLLPPAKELTAEEEQTAVPENAIAAWELSETPESNSSQQTFNEWDEAVELSLEELSRVETENAIASDDEYLAAWELSETPESNSSQQTFNGWDEAVELSLEELSRVETENAIPSDSDDEYLASWDWEETPESDGGETTQSEDMDWELELLRLEELIAPEEAIASQEESFDEAFNEAFDNEDSTLTSDELNLDIPPSSDSEKKKQIVTPNEEAVSREDETDFSVEAIFESQIFTENFIHPSSFNPVPLISPLAEPAFLKNLTLPDSVPPPPVGTDAEGFGVKCFNDGQLTGFELKSPSSLILHPLKKAASEDVSNYTWYLGIDFGTTGVSAVLLNCSTGERYPIYWMKSQQPESNETSFRLPSVTYIGPEGNIPGSSVAAIAVAPTSVANSKEGIFIQNFKPYLKVGIPYYSVSGKNWEPMLQWSLDQPISLCWIGRSLKALFATLTPLQGEESPLSSSEQAPSYLVGAAGLKPSTLNAAMSRLSGAIVGCPAQWGDTYRFNIREALLEAKLVGHPEQIFFLEDAIATVLAGIEGATLPEVPWRGPTLAINAGATTTELALVNLPENLEDLAHSDFACQSFAYAGNAIDQDIICQLLLQDEGSKIKDKLESSFILHSSSLIFPKAGEPDLATRDRLSSLLQSSPLGQKLLEAASYLKRILQHQDSYTLELGEHSCVVTRQDLENRVFKPFIEQLNQKLNSLLIQTGIRESGIKQIICTGGTAAIGEIAQWLRQKLPKAILIRDTDTTFRVWSGEQATRSCSPVAYGLATLPLYPQLLEQQTQQYSDYFLLLELLRALPSQPLPVEEILQILEYRGINTRVCFSRVMALLDGQMPAGLVPSQTASGLLTPASAQNPDYQAIASAPLFEKEATQLYRMNGQQSEAWRRYLSSVLAGTQQKLDDPLAVNLLELAII</sequence>
<evidence type="ECO:0000256" key="1">
    <source>
        <dbReference type="SAM" id="Coils"/>
    </source>
</evidence>
<dbReference type="InterPro" id="IPR043129">
    <property type="entry name" value="ATPase_NBD"/>
</dbReference>
<dbReference type="RefSeq" id="WP_190426742.1">
    <property type="nucleotide sequence ID" value="NZ_JAMPKK010000020.1"/>
</dbReference>
<organism evidence="3 4">
    <name type="scientific">Funiculus sociatus GB2-A5</name>
    <dbReference type="NCBI Taxonomy" id="2933946"/>
    <lineage>
        <taxon>Bacteria</taxon>
        <taxon>Bacillati</taxon>
        <taxon>Cyanobacteriota</taxon>
        <taxon>Cyanophyceae</taxon>
        <taxon>Coleofasciculales</taxon>
        <taxon>Coleofasciculaceae</taxon>
        <taxon>Funiculus</taxon>
    </lineage>
</organism>
<name>A0ABV0JNQ6_9CYAN</name>
<dbReference type="PANTHER" id="PTHR42749:SF1">
    <property type="entry name" value="CELL SHAPE-DETERMINING PROTEIN MREB"/>
    <property type="match status" value="1"/>
</dbReference>
<evidence type="ECO:0000256" key="2">
    <source>
        <dbReference type="SAM" id="MobiDB-lite"/>
    </source>
</evidence>
<keyword evidence="1" id="KW-0175">Coiled coil</keyword>
<feature type="region of interest" description="Disordered" evidence="2">
    <location>
        <begin position="763"/>
        <end position="802"/>
    </location>
</feature>
<dbReference type="EMBL" id="JAMPKK010000020">
    <property type="protein sequence ID" value="MEP0865033.1"/>
    <property type="molecule type" value="Genomic_DNA"/>
</dbReference>
<dbReference type="Gene3D" id="3.90.640.10">
    <property type="entry name" value="Actin, Chain A, domain 4"/>
    <property type="match status" value="1"/>
</dbReference>